<sequence>DPSEKVVAERSAPVQVSPRTQIARPWSYRSSFNTNSPGLLPLARGDQLWNLKRYAEAEKEFERAVAESQGERPLARWKLGESYIRSGKADQAMEMFAPLEADFPRQFEVIAGLGYAHYLKGVFDKAVDYLTRAMQIRPADTTLLNALGESFMQIGDRERAKEALERSLSMNPDQEAVKELLAKVEQSK</sequence>
<dbReference type="SMART" id="SM00028">
    <property type="entry name" value="TPR"/>
    <property type="match status" value="2"/>
</dbReference>
<dbReference type="Gene3D" id="1.25.40.10">
    <property type="entry name" value="Tetratricopeptide repeat domain"/>
    <property type="match status" value="1"/>
</dbReference>
<feature type="non-terminal residue" evidence="1">
    <location>
        <position position="1"/>
    </location>
</feature>
<dbReference type="Pfam" id="PF14559">
    <property type="entry name" value="TPR_19"/>
    <property type="match status" value="2"/>
</dbReference>
<gene>
    <name evidence="1" type="ORF">S01H1_74850</name>
</gene>
<dbReference type="InterPro" id="IPR019734">
    <property type="entry name" value="TPR_rpt"/>
</dbReference>
<organism evidence="1">
    <name type="scientific">marine sediment metagenome</name>
    <dbReference type="NCBI Taxonomy" id="412755"/>
    <lineage>
        <taxon>unclassified sequences</taxon>
        <taxon>metagenomes</taxon>
        <taxon>ecological metagenomes</taxon>
    </lineage>
</organism>
<dbReference type="PANTHER" id="PTHR12558:SF13">
    <property type="entry name" value="CELL DIVISION CYCLE PROTEIN 27 HOMOLOG"/>
    <property type="match status" value="1"/>
</dbReference>
<protein>
    <submittedName>
        <fullName evidence="1">Uncharacterized protein</fullName>
    </submittedName>
</protein>
<reference evidence="1" key="1">
    <citation type="journal article" date="2014" name="Front. Microbiol.">
        <title>High frequency of phylogenetically diverse reductive dehalogenase-homologous genes in deep subseafloor sedimentary metagenomes.</title>
        <authorList>
            <person name="Kawai M."/>
            <person name="Futagami T."/>
            <person name="Toyoda A."/>
            <person name="Takaki Y."/>
            <person name="Nishi S."/>
            <person name="Hori S."/>
            <person name="Arai W."/>
            <person name="Tsubouchi T."/>
            <person name="Morono Y."/>
            <person name="Uchiyama I."/>
            <person name="Ito T."/>
            <person name="Fujiyama A."/>
            <person name="Inagaki F."/>
            <person name="Takami H."/>
        </authorList>
    </citation>
    <scope>NUCLEOTIDE SEQUENCE</scope>
    <source>
        <strain evidence="1">Expedition CK06-06</strain>
    </source>
</reference>
<dbReference type="PROSITE" id="PS50005">
    <property type="entry name" value="TPR"/>
    <property type="match status" value="2"/>
</dbReference>
<proteinExistence type="predicted"/>
<dbReference type="PANTHER" id="PTHR12558">
    <property type="entry name" value="CELL DIVISION CYCLE 16,23,27"/>
    <property type="match status" value="1"/>
</dbReference>
<accession>X0Y8Y3</accession>
<name>X0Y8Y3_9ZZZZ</name>
<evidence type="ECO:0000313" key="1">
    <source>
        <dbReference type="EMBL" id="GAG45188.1"/>
    </source>
</evidence>
<comment type="caution">
    <text evidence="1">The sequence shown here is derived from an EMBL/GenBank/DDBJ whole genome shotgun (WGS) entry which is preliminary data.</text>
</comment>
<dbReference type="EMBL" id="BARS01050097">
    <property type="protein sequence ID" value="GAG45188.1"/>
    <property type="molecule type" value="Genomic_DNA"/>
</dbReference>
<dbReference type="SUPFAM" id="SSF48452">
    <property type="entry name" value="TPR-like"/>
    <property type="match status" value="1"/>
</dbReference>
<dbReference type="AlphaFoldDB" id="X0Y8Y3"/>
<dbReference type="InterPro" id="IPR011990">
    <property type="entry name" value="TPR-like_helical_dom_sf"/>
</dbReference>